<comment type="caution">
    <text evidence="2">The sequence shown here is derived from an EMBL/GenBank/DDBJ whole genome shotgun (WGS) entry which is preliminary data.</text>
</comment>
<sequence length="589" mass="67093">METKSFNYENLSPTPQRRRLSVPETIMRKHYLAMERSNLQEFKNFNWDKEVECLSDPNLSRKKDFNLMRKSMLLRRLWGDSSKSRFSGSFQEWQHSCKKLSSTQSLNSNHSSPERKFKNAAASKKFNSSSNRSYEEQLYISNSPKRKVLSTPFSRESTTKYTYSTFTNATESNSDSAYSPSFTNSISSRCNNNHDENSNVRSCESSVQTRDVTNLNVISNVNLSQATLDVIFKEVMKDVRNLPTGDININTATVLNEENSVKIEKAPRFFIDANTELEKFIISKVRTGSPYLVSETQPTVPRFSAVPRTFSMEVNTSEEDKEEEESDTGSFVDSLEDFTSPRNFSNSQSSGVYQLLPEVNDKEAKSVSELLPVKVREKLNKRQQLREENSRVRRSSVPLTTSNINAIKSTLNSSSYLPKKRTKPVLPSIDFLKKSSSGENSARKSKAKTKEKGKKRIEILEIMECVDLSQKKSRIPLPVTKTEFDKPVYLDLDNHNSRDKDVDQLIANILIDTLNQDQESDLKNANVKDSNAKKNDNNEIKNNNLNPKSKSSIPKGWVTVYTMQKDLKTPESTSDEALFSCQNDSVIRT</sequence>
<evidence type="ECO:0000313" key="2">
    <source>
        <dbReference type="EMBL" id="KAL1492664.1"/>
    </source>
</evidence>
<evidence type="ECO:0000256" key="1">
    <source>
        <dbReference type="SAM" id="MobiDB-lite"/>
    </source>
</evidence>
<accession>A0ABD1EG58</accession>
<feature type="region of interest" description="Disordered" evidence="1">
    <location>
        <begin position="102"/>
        <end position="129"/>
    </location>
</feature>
<feature type="compositionally biased region" description="Low complexity" evidence="1">
    <location>
        <begin position="102"/>
        <end position="111"/>
    </location>
</feature>
<feature type="compositionally biased region" description="Basic and acidic residues" evidence="1">
    <location>
        <begin position="530"/>
        <end position="539"/>
    </location>
</feature>
<gene>
    <name evidence="2" type="ORF">ABEB36_010889</name>
</gene>
<evidence type="ECO:0000313" key="3">
    <source>
        <dbReference type="Proteomes" id="UP001566132"/>
    </source>
</evidence>
<feature type="compositionally biased region" description="Basic residues" evidence="1">
    <location>
        <begin position="443"/>
        <end position="453"/>
    </location>
</feature>
<dbReference type="AlphaFoldDB" id="A0ABD1EG58"/>
<feature type="region of interest" description="Disordered" evidence="1">
    <location>
        <begin position="428"/>
        <end position="453"/>
    </location>
</feature>
<reference evidence="2 3" key="1">
    <citation type="submission" date="2024-05" db="EMBL/GenBank/DDBJ databases">
        <title>Genetic variation in Jamaican populations of the coffee berry borer (Hypothenemus hampei).</title>
        <authorList>
            <person name="Errbii M."/>
            <person name="Myrie A."/>
        </authorList>
    </citation>
    <scope>NUCLEOTIDE SEQUENCE [LARGE SCALE GENOMIC DNA]</scope>
    <source>
        <strain evidence="2">JA-Hopewell-2020-01-JO</strain>
        <tissue evidence="2">Whole body</tissue>
    </source>
</reference>
<feature type="region of interest" description="Disordered" evidence="1">
    <location>
        <begin position="521"/>
        <end position="553"/>
    </location>
</feature>
<protein>
    <submittedName>
        <fullName evidence="2">Uncharacterized protein</fullName>
    </submittedName>
</protein>
<organism evidence="2 3">
    <name type="scientific">Hypothenemus hampei</name>
    <name type="common">Coffee berry borer</name>
    <dbReference type="NCBI Taxonomy" id="57062"/>
    <lineage>
        <taxon>Eukaryota</taxon>
        <taxon>Metazoa</taxon>
        <taxon>Ecdysozoa</taxon>
        <taxon>Arthropoda</taxon>
        <taxon>Hexapoda</taxon>
        <taxon>Insecta</taxon>
        <taxon>Pterygota</taxon>
        <taxon>Neoptera</taxon>
        <taxon>Endopterygota</taxon>
        <taxon>Coleoptera</taxon>
        <taxon>Polyphaga</taxon>
        <taxon>Cucujiformia</taxon>
        <taxon>Curculionidae</taxon>
        <taxon>Scolytinae</taxon>
        <taxon>Hypothenemus</taxon>
    </lineage>
</organism>
<dbReference type="Proteomes" id="UP001566132">
    <property type="component" value="Unassembled WGS sequence"/>
</dbReference>
<proteinExistence type="predicted"/>
<dbReference type="EMBL" id="JBDJPC010000008">
    <property type="protein sequence ID" value="KAL1492664.1"/>
    <property type="molecule type" value="Genomic_DNA"/>
</dbReference>
<feature type="compositionally biased region" description="Low complexity" evidence="1">
    <location>
        <begin position="119"/>
        <end position="129"/>
    </location>
</feature>
<feature type="compositionally biased region" description="Low complexity" evidence="1">
    <location>
        <begin position="540"/>
        <end position="553"/>
    </location>
</feature>
<keyword evidence="3" id="KW-1185">Reference proteome</keyword>
<name>A0ABD1EG58_HYPHA</name>